<dbReference type="SUPFAM" id="SSF54523">
    <property type="entry name" value="Pili subunits"/>
    <property type="match status" value="1"/>
</dbReference>
<evidence type="ECO:0000256" key="11">
    <source>
        <dbReference type="SAM" id="Phobius"/>
    </source>
</evidence>
<reference evidence="14" key="1">
    <citation type="submission" date="2020-09" db="EMBL/GenBank/DDBJ databases">
        <authorList>
            <person name="Yoon J.-W."/>
        </authorList>
    </citation>
    <scope>NUCLEOTIDE SEQUENCE</scope>
    <source>
        <strain evidence="14">KMU-158</strain>
    </source>
</reference>
<feature type="domain" description="T2SS protein K first SAM-like" evidence="13">
    <location>
        <begin position="112"/>
        <end position="225"/>
    </location>
</feature>
<gene>
    <name evidence="14" type="primary">gspK</name>
    <name evidence="14" type="ORF">IB286_05975</name>
</gene>
<keyword evidence="5 10" id="KW-0997">Cell inner membrane</keyword>
<accession>A0A927BZN9</accession>
<dbReference type="NCBIfam" id="NF037980">
    <property type="entry name" value="T2SS_GspK"/>
    <property type="match status" value="1"/>
</dbReference>
<keyword evidence="9 10" id="KW-0472">Membrane</keyword>
<keyword evidence="15" id="KW-1185">Reference proteome</keyword>
<name>A0A927BZN9_9GAMM</name>
<dbReference type="EMBL" id="JACXLD010000002">
    <property type="protein sequence ID" value="MBD2858553.1"/>
    <property type="molecule type" value="Genomic_DNA"/>
</dbReference>
<evidence type="ECO:0000259" key="13">
    <source>
        <dbReference type="Pfam" id="PF21687"/>
    </source>
</evidence>
<evidence type="ECO:0000259" key="12">
    <source>
        <dbReference type="Pfam" id="PF03934"/>
    </source>
</evidence>
<keyword evidence="6 11" id="KW-0812">Transmembrane</keyword>
<evidence type="ECO:0000256" key="10">
    <source>
        <dbReference type="PIRNR" id="PIRNR002786"/>
    </source>
</evidence>
<keyword evidence="7" id="KW-0653">Protein transport</keyword>
<dbReference type="InterPro" id="IPR049179">
    <property type="entry name" value="T2SSK_SAM-like_2nd"/>
</dbReference>
<evidence type="ECO:0000256" key="3">
    <source>
        <dbReference type="ARBA" id="ARBA00022448"/>
    </source>
</evidence>
<keyword evidence="4 10" id="KW-1003">Cell membrane</keyword>
<evidence type="ECO:0000313" key="15">
    <source>
        <dbReference type="Proteomes" id="UP000610558"/>
    </source>
</evidence>
<dbReference type="Pfam" id="PF21687">
    <property type="entry name" value="T2SSK_1st"/>
    <property type="match status" value="1"/>
</dbReference>
<dbReference type="PIRSF" id="PIRSF002786">
    <property type="entry name" value="XcpX"/>
    <property type="match status" value="1"/>
</dbReference>
<evidence type="ECO:0000256" key="9">
    <source>
        <dbReference type="ARBA" id="ARBA00023136"/>
    </source>
</evidence>
<dbReference type="PANTHER" id="PTHR38831:SF1">
    <property type="entry name" value="TYPE II SECRETION SYSTEM PROTEIN K-RELATED"/>
    <property type="match status" value="1"/>
</dbReference>
<evidence type="ECO:0000256" key="5">
    <source>
        <dbReference type="ARBA" id="ARBA00022519"/>
    </source>
</evidence>
<evidence type="ECO:0000256" key="2">
    <source>
        <dbReference type="ARBA" id="ARBA00007246"/>
    </source>
</evidence>
<organism evidence="14 15">
    <name type="scientific">Spongiibacter pelagi</name>
    <dbReference type="NCBI Taxonomy" id="2760804"/>
    <lineage>
        <taxon>Bacteria</taxon>
        <taxon>Pseudomonadati</taxon>
        <taxon>Pseudomonadota</taxon>
        <taxon>Gammaproteobacteria</taxon>
        <taxon>Cellvibrionales</taxon>
        <taxon>Spongiibacteraceae</taxon>
        <taxon>Spongiibacter</taxon>
    </lineage>
</organism>
<dbReference type="Pfam" id="PF03934">
    <property type="entry name" value="T2SSK"/>
    <property type="match status" value="1"/>
</dbReference>
<dbReference type="InterPro" id="IPR045584">
    <property type="entry name" value="Pilin-like"/>
</dbReference>
<keyword evidence="3 10" id="KW-0813">Transport</keyword>
<dbReference type="RefSeq" id="WP_190763480.1">
    <property type="nucleotide sequence ID" value="NZ_JACXLD010000002.1"/>
</dbReference>
<dbReference type="PANTHER" id="PTHR38831">
    <property type="entry name" value="TYPE II SECRETION SYSTEM PROTEIN K"/>
    <property type="match status" value="1"/>
</dbReference>
<feature type="domain" description="T2SS protein K second SAM-like" evidence="12">
    <location>
        <begin position="230"/>
        <end position="297"/>
    </location>
</feature>
<evidence type="ECO:0000256" key="7">
    <source>
        <dbReference type="ARBA" id="ARBA00022927"/>
    </source>
</evidence>
<dbReference type="GO" id="GO:0009306">
    <property type="term" value="P:protein secretion"/>
    <property type="evidence" value="ECO:0007669"/>
    <property type="project" value="InterPro"/>
</dbReference>
<dbReference type="GO" id="GO:0005886">
    <property type="term" value="C:plasma membrane"/>
    <property type="evidence" value="ECO:0007669"/>
    <property type="project" value="UniProtKB-SubCell"/>
</dbReference>
<sequence length="338" mass="38116">MFRPRKQSRSSQIVTNQSGAALIMVLLLVAVMLILSVSLVDGVRYNSQRLLNQRFMEQSFWYALGGETLAKYALEDIADEETVNLGQDWAREDILFPIDGGSIAGRFVDQQACFNLNNLYPPNTEDGEEEDPDRAPLRLFRNLFTNLELSQQRADFIAGRVADWIDEDFSPEGVYGAEDLNYNRGDYPFMPPNALLTSLSELTLFAEFEEGEQGKLWPNFCVLPQVDTTLNINTLKVEQAALLAAALDNLITVDQARMMLESRPAQGWPDVESFVASLGLSEETPLSAEMQNALGVKSNYFMGLADVFYQQRQLKVYSRFVIKGTKVYAYSREYGDVF</sequence>
<evidence type="ECO:0000256" key="8">
    <source>
        <dbReference type="ARBA" id="ARBA00022989"/>
    </source>
</evidence>
<protein>
    <recommendedName>
        <fullName evidence="10">Type II secretion system protein K</fullName>
    </recommendedName>
</protein>
<feature type="transmembrane region" description="Helical" evidence="11">
    <location>
        <begin position="20"/>
        <end position="40"/>
    </location>
</feature>
<evidence type="ECO:0000256" key="1">
    <source>
        <dbReference type="ARBA" id="ARBA00004533"/>
    </source>
</evidence>
<dbReference type="InterPro" id="IPR038072">
    <property type="entry name" value="GspK_central_sf"/>
</dbReference>
<evidence type="ECO:0000256" key="6">
    <source>
        <dbReference type="ARBA" id="ARBA00022692"/>
    </source>
</evidence>
<dbReference type="SUPFAM" id="SSF158544">
    <property type="entry name" value="GspK insert domain-like"/>
    <property type="match status" value="2"/>
</dbReference>
<dbReference type="Gene3D" id="3.30.1300.30">
    <property type="entry name" value="GSPII I/J protein-like"/>
    <property type="match status" value="1"/>
</dbReference>
<dbReference type="Gene3D" id="1.10.40.60">
    <property type="entry name" value="EpsJ-like"/>
    <property type="match status" value="2"/>
</dbReference>
<evidence type="ECO:0000313" key="14">
    <source>
        <dbReference type="EMBL" id="MBD2858553.1"/>
    </source>
</evidence>
<evidence type="ECO:0000256" key="4">
    <source>
        <dbReference type="ARBA" id="ARBA00022475"/>
    </source>
</evidence>
<proteinExistence type="inferred from homology"/>
<dbReference type="InterPro" id="IPR049031">
    <property type="entry name" value="T2SSK_SAM-like_1st"/>
</dbReference>
<dbReference type="Proteomes" id="UP000610558">
    <property type="component" value="Unassembled WGS sequence"/>
</dbReference>
<comment type="subcellular location">
    <subcellularLocation>
        <location evidence="1 10">Cell inner membrane</location>
    </subcellularLocation>
</comment>
<comment type="similarity">
    <text evidence="2 10">Belongs to the GSP K family.</text>
</comment>
<dbReference type="InterPro" id="IPR005628">
    <property type="entry name" value="GspK"/>
</dbReference>
<dbReference type="AlphaFoldDB" id="A0A927BZN9"/>
<comment type="caution">
    <text evidence="14">The sequence shown here is derived from an EMBL/GenBank/DDBJ whole genome shotgun (WGS) entry which is preliminary data.</text>
</comment>
<keyword evidence="8 11" id="KW-1133">Transmembrane helix</keyword>